<evidence type="ECO:0000313" key="2">
    <source>
        <dbReference type="Proteomes" id="UP000003844"/>
    </source>
</evidence>
<protein>
    <submittedName>
        <fullName evidence="1">Uncharacterized protein</fullName>
    </submittedName>
</protein>
<dbReference type="EMBL" id="JH594606">
    <property type="protein sequence ID" value="EHQ01782.1"/>
    <property type="molecule type" value="Genomic_DNA"/>
</dbReference>
<dbReference type="OrthoDB" id="1454350at2"/>
<reference evidence="2" key="1">
    <citation type="journal article" date="2012" name="Stand. Genomic Sci.">
        <title>Genome sequence of the Antarctic rhodopsins-containing flavobacterium Gillisia limnaea type strain (R-8282(T)).</title>
        <authorList>
            <person name="Riedel T."/>
            <person name="Held B."/>
            <person name="Nolan M."/>
            <person name="Lucas S."/>
            <person name="Lapidus A."/>
            <person name="Tice H."/>
            <person name="Del Rio T.G."/>
            <person name="Cheng J.F."/>
            <person name="Han C."/>
            <person name="Tapia R."/>
            <person name="Goodwin L.A."/>
            <person name="Pitluck S."/>
            <person name="Liolios K."/>
            <person name="Mavromatis K."/>
            <person name="Pagani I."/>
            <person name="Ivanova N."/>
            <person name="Mikhailova N."/>
            <person name="Pati A."/>
            <person name="Chen A."/>
            <person name="Palaniappan K."/>
            <person name="Land M."/>
            <person name="Rohde M."/>
            <person name="Tindall B.J."/>
            <person name="Detter J.C."/>
            <person name="Goker M."/>
            <person name="Bristow J."/>
            <person name="Eisen J.A."/>
            <person name="Markowitz V."/>
            <person name="Hugenholtz P."/>
            <person name="Kyrpides N.C."/>
            <person name="Klenk H.P."/>
            <person name="Woyke T."/>
        </authorList>
    </citation>
    <scope>NUCLEOTIDE SEQUENCE [LARGE SCALE GENOMIC DNA]</scope>
    <source>
        <strain evidence="2">DSM 15749 / LMG 21470 / R-8282</strain>
    </source>
</reference>
<accession>H2BVB7</accession>
<dbReference type="HOGENOM" id="CLU_1076713_0_0_10"/>
<name>H2BVB7_GILLR</name>
<gene>
    <name evidence="1" type="ORF">Gilli_1108</name>
</gene>
<dbReference type="RefSeq" id="WP_006988104.1">
    <property type="nucleotide sequence ID" value="NZ_JH594606.1"/>
</dbReference>
<dbReference type="Proteomes" id="UP000003844">
    <property type="component" value="Unassembled WGS sequence"/>
</dbReference>
<keyword evidence="2" id="KW-1185">Reference proteome</keyword>
<dbReference type="AlphaFoldDB" id="H2BVB7"/>
<dbReference type="STRING" id="865937.Gilli_1108"/>
<sequence>MENKSEDLIPVLDLEKIKANNYKNLDCLHPYYRKHLLLRLAYSLDLPLYTRYSTFEGKSSEFIKEIEIVDPIERKEVYRIGMAMMTFMDSQYKEPIKIPTVHRLLYTEGLKFIEVVPTLSRKIKVLKALIEHVYIKETKNTFHKNVFEDVRLNLVVKLESFEKLLSLQNKKQEKEKTNDLPYKIALLKEIGFFDLPLLKNLTGNKKREVVAQLIGGTDRQIKGNINVLNPQSMDDRTRYTSFTYEDEVKRFVSRLFNT</sequence>
<organism evidence="1 2">
    <name type="scientific">Gillisia limnaea (strain DSM 15749 / LMG 21470 / R-8282)</name>
    <dbReference type="NCBI Taxonomy" id="865937"/>
    <lineage>
        <taxon>Bacteria</taxon>
        <taxon>Pseudomonadati</taxon>
        <taxon>Bacteroidota</taxon>
        <taxon>Flavobacteriia</taxon>
        <taxon>Flavobacteriales</taxon>
        <taxon>Flavobacteriaceae</taxon>
        <taxon>Gillisia</taxon>
    </lineage>
</organism>
<evidence type="ECO:0000313" key="1">
    <source>
        <dbReference type="EMBL" id="EHQ01782.1"/>
    </source>
</evidence>
<proteinExistence type="predicted"/>